<dbReference type="EMBL" id="BAAABZ010000013">
    <property type="protein sequence ID" value="GAA0518027.1"/>
    <property type="molecule type" value="Genomic_DNA"/>
</dbReference>
<proteinExistence type="predicted"/>
<dbReference type="Proteomes" id="UP001501576">
    <property type="component" value="Unassembled WGS sequence"/>
</dbReference>
<dbReference type="InterPro" id="IPR027417">
    <property type="entry name" value="P-loop_NTPase"/>
</dbReference>
<feature type="compositionally biased region" description="Basic and acidic residues" evidence="1">
    <location>
        <begin position="182"/>
        <end position="192"/>
    </location>
</feature>
<dbReference type="Gene3D" id="3.40.50.300">
    <property type="entry name" value="P-loop containing nucleotide triphosphate hydrolases"/>
    <property type="match status" value="1"/>
</dbReference>
<feature type="region of interest" description="Disordered" evidence="1">
    <location>
        <begin position="182"/>
        <end position="202"/>
    </location>
</feature>
<accession>A0ABN1CG62</accession>
<evidence type="ECO:0000256" key="1">
    <source>
        <dbReference type="SAM" id="MobiDB-lite"/>
    </source>
</evidence>
<evidence type="ECO:0000259" key="2">
    <source>
        <dbReference type="SMART" id="SM00507"/>
    </source>
</evidence>
<name>A0ABN1CG62_9ACTN</name>
<evidence type="ECO:0000313" key="3">
    <source>
        <dbReference type="EMBL" id="GAA0518027.1"/>
    </source>
</evidence>
<dbReference type="Pfam" id="PF01844">
    <property type="entry name" value="HNH"/>
    <property type="match status" value="1"/>
</dbReference>
<keyword evidence="4" id="KW-1185">Reference proteome</keyword>
<dbReference type="CDD" id="cd00085">
    <property type="entry name" value="HNHc"/>
    <property type="match status" value="1"/>
</dbReference>
<sequence>MTDGFRPPKGLPAWARGSAPRRVQDDMLLLSTARQPAFPSRALIQMATGGGKTYTSVETAYKLLLLREEQAMRPAAPDLVLIDEAHRLVIRDGNTRSAAISQALAQSASVPQPMAPPKLVALPFQPRQLRVLSDAELYAKWMREAEEWERTGRDQRRAESTAVHRVRNPLVRKAVLKRSKGRCENPRCRDPEPVGYTDNGDPILEVDHVVEHAKGGRDHGSNTIALCPNCHALKARGRDRDELGAFFRGVAQRLHEAASPRSQ</sequence>
<organism evidence="3 4">
    <name type="scientific">Streptomyces mordarskii</name>
    <dbReference type="NCBI Taxonomy" id="1226758"/>
    <lineage>
        <taxon>Bacteria</taxon>
        <taxon>Bacillati</taxon>
        <taxon>Actinomycetota</taxon>
        <taxon>Actinomycetes</taxon>
        <taxon>Kitasatosporales</taxon>
        <taxon>Streptomycetaceae</taxon>
        <taxon>Streptomyces</taxon>
    </lineage>
</organism>
<gene>
    <name evidence="3" type="ORF">GCM10010390_20350</name>
</gene>
<dbReference type="Gene3D" id="1.10.30.50">
    <property type="match status" value="1"/>
</dbReference>
<dbReference type="SMART" id="SM00507">
    <property type="entry name" value="HNHc"/>
    <property type="match status" value="1"/>
</dbReference>
<feature type="domain" description="HNH nuclease" evidence="2">
    <location>
        <begin position="170"/>
        <end position="232"/>
    </location>
</feature>
<reference evidence="3 4" key="1">
    <citation type="journal article" date="2019" name="Int. J. Syst. Evol. Microbiol.">
        <title>The Global Catalogue of Microorganisms (GCM) 10K type strain sequencing project: providing services to taxonomists for standard genome sequencing and annotation.</title>
        <authorList>
            <consortium name="The Broad Institute Genomics Platform"/>
            <consortium name="The Broad Institute Genome Sequencing Center for Infectious Disease"/>
            <person name="Wu L."/>
            <person name="Ma J."/>
        </authorList>
    </citation>
    <scope>NUCLEOTIDE SEQUENCE [LARGE SCALE GENOMIC DNA]</scope>
    <source>
        <strain evidence="3 4">JCM 5052</strain>
    </source>
</reference>
<dbReference type="InterPro" id="IPR002711">
    <property type="entry name" value="HNH"/>
</dbReference>
<dbReference type="InterPro" id="IPR003615">
    <property type="entry name" value="HNH_nuc"/>
</dbReference>
<protein>
    <recommendedName>
        <fullName evidence="2">HNH nuclease domain-containing protein</fullName>
    </recommendedName>
</protein>
<comment type="caution">
    <text evidence="3">The sequence shown here is derived from an EMBL/GenBank/DDBJ whole genome shotgun (WGS) entry which is preliminary data.</text>
</comment>
<evidence type="ECO:0000313" key="4">
    <source>
        <dbReference type="Proteomes" id="UP001501576"/>
    </source>
</evidence>